<evidence type="ECO:0000259" key="3">
    <source>
        <dbReference type="Pfam" id="PF04024"/>
    </source>
</evidence>
<feature type="compositionally biased region" description="Polar residues" evidence="1">
    <location>
        <begin position="388"/>
        <end position="412"/>
    </location>
</feature>
<feature type="domain" description="Phage shock protein PspC N-terminal" evidence="3">
    <location>
        <begin position="17"/>
        <end position="71"/>
    </location>
</feature>
<evidence type="ECO:0000256" key="2">
    <source>
        <dbReference type="SAM" id="Phobius"/>
    </source>
</evidence>
<feature type="transmembrane region" description="Helical" evidence="2">
    <location>
        <begin position="494"/>
        <end position="513"/>
    </location>
</feature>
<name>A0A1W0AWH2_9NOCA</name>
<keyword evidence="2" id="KW-1133">Transmembrane helix</keyword>
<dbReference type="InterPro" id="IPR007168">
    <property type="entry name" value="Phageshock_PspC_N"/>
</dbReference>
<dbReference type="STRING" id="1538463.B0T36_13645"/>
<feature type="transmembrane region" description="Helical" evidence="2">
    <location>
        <begin position="520"/>
        <end position="540"/>
    </location>
</feature>
<protein>
    <recommendedName>
        <fullName evidence="3">Phage shock protein PspC N-terminal domain-containing protein</fullName>
    </recommendedName>
</protein>
<dbReference type="Pfam" id="PF04024">
    <property type="entry name" value="PspC"/>
    <property type="match status" value="1"/>
</dbReference>
<feature type="compositionally biased region" description="Polar residues" evidence="1">
    <location>
        <begin position="221"/>
        <end position="240"/>
    </location>
</feature>
<accession>A0A1W0AWH2</accession>
<feature type="compositionally biased region" description="Gly residues" evidence="1">
    <location>
        <begin position="321"/>
        <end position="333"/>
    </location>
</feature>
<feature type="compositionally biased region" description="Low complexity" evidence="1">
    <location>
        <begin position="334"/>
        <end position="343"/>
    </location>
</feature>
<proteinExistence type="predicted"/>
<feature type="transmembrane region" description="Helical" evidence="2">
    <location>
        <begin position="465"/>
        <end position="488"/>
    </location>
</feature>
<feature type="compositionally biased region" description="Polar residues" evidence="1">
    <location>
        <begin position="419"/>
        <end position="428"/>
    </location>
</feature>
<comment type="caution">
    <text evidence="4">The sequence shown here is derived from an EMBL/GenBank/DDBJ whole genome shotgun (WGS) entry which is preliminary data.</text>
</comment>
<dbReference type="Proteomes" id="UP000188836">
    <property type="component" value="Unassembled WGS sequence"/>
</dbReference>
<feature type="region of interest" description="Disordered" evidence="1">
    <location>
        <begin position="185"/>
        <end position="430"/>
    </location>
</feature>
<feature type="transmembrane region" description="Helical" evidence="2">
    <location>
        <begin position="96"/>
        <end position="113"/>
    </location>
</feature>
<keyword evidence="2" id="KW-0812">Transmembrane</keyword>
<sequence>MTKTSFGDQVQQMWQTRPVRLPRQGPIAGVAAGFGQRYGVDPVLVRVAFVVSTIFGGAGLVLYLLAWLLCREGADQSSAAEALIGKGHSSQSQTKTVVLVVALAIAVSTMGPVGVGLGGSGVIGVALMLSAWWMLHMRTPEPPAPAFGATDGGFTGTGYPGAVFPPAGQSPGFYGQYTPYTKLPDRYVPDTSPTASDAVVLDKTHSPRGTETPTPDPTGIDSATSGSHPGSSASDTTPIPGQNVRPATTAAVGGSLPHVDDLNTPRSEQNSVHGDDPNSGPDDDQDVDWTADTARIGQEPDGEATGDMAGNRDEDGNMGNADGGATGWPGGDTTGTPSSDATGNPGGDAGGRQVGDVVADNRAAQIESDRSGSATETAVLSVPGGSAESGTSATEAITSSTVRFEKTATTGPSAPRVPSTPTATQGRTPPSWDPLGAAPLAWNLPAPAPTRTVAERPPKKPRSRFTPVVLGLAMLAAAGAGAAAAAGVDWMTPGRIAAVALAVVSIGLVFGAFTRRGYGLVTAAVPLAVFVVLASMIGPIDFDNAAMGERTWAPVTVADLQPEYTVTMGSGTLDLRTLELTENRSVDVSVRMGEALVLVPENMNVRAGCSVRMGEAHCPDGLIGPGGDAPVLTLNVDVSAGEAEVRRG</sequence>
<organism evidence="4 5">
    <name type="scientific">Nocardia donostiensis</name>
    <dbReference type="NCBI Taxonomy" id="1538463"/>
    <lineage>
        <taxon>Bacteria</taxon>
        <taxon>Bacillati</taxon>
        <taxon>Actinomycetota</taxon>
        <taxon>Actinomycetes</taxon>
        <taxon>Mycobacteriales</taxon>
        <taxon>Nocardiaceae</taxon>
        <taxon>Nocardia</taxon>
    </lineage>
</organism>
<dbReference type="EMBL" id="MUMY01000010">
    <property type="protein sequence ID" value="ONM48249.1"/>
    <property type="molecule type" value="Genomic_DNA"/>
</dbReference>
<gene>
    <name evidence="4" type="ORF">B0T46_12690</name>
</gene>
<dbReference type="OrthoDB" id="3208990at2"/>
<feature type="transmembrane region" description="Helical" evidence="2">
    <location>
        <begin position="43"/>
        <end position="69"/>
    </location>
</feature>
<feature type="compositionally biased region" description="Gly residues" evidence="1">
    <location>
        <begin position="344"/>
        <end position="353"/>
    </location>
</feature>
<keyword evidence="5" id="KW-1185">Reference proteome</keyword>
<evidence type="ECO:0000313" key="4">
    <source>
        <dbReference type="EMBL" id="ONM48249.1"/>
    </source>
</evidence>
<evidence type="ECO:0000256" key="1">
    <source>
        <dbReference type="SAM" id="MobiDB-lite"/>
    </source>
</evidence>
<keyword evidence="2" id="KW-0472">Membrane</keyword>
<dbReference type="AlphaFoldDB" id="A0A1W0AWH2"/>
<reference evidence="4 5" key="1">
    <citation type="journal article" date="2016" name="Antonie Van Leeuwenhoek">
        <title>Nocardia donostiensis sp. nov., isolated from human respiratory specimens.</title>
        <authorList>
            <person name="Ercibengoa M."/>
            <person name="Bell M."/>
            <person name="Marimon J.M."/>
            <person name="Humrighouse B."/>
            <person name="Klenk H.P."/>
            <person name="Potter G."/>
            <person name="Perez-Trallero E."/>
        </authorList>
    </citation>
    <scope>NUCLEOTIDE SEQUENCE [LARGE SCALE GENOMIC DNA]</scope>
    <source>
        <strain evidence="4 5">X1655</strain>
    </source>
</reference>
<evidence type="ECO:0000313" key="5">
    <source>
        <dbReference type="Proteomes" id="UP000188836"/>
    </source>
</evidence>
<dbReference type="RefSeq" id="WP_077116813.1">
    <property type="nucleotide sequence ID" value="NZ_LOKT01000008.1"/>
</dbReference>